<protein>
    <recommendedName>
        <fullName evidence="1">Tc1-like transposase DDE domain-containing protein</fullName>
    </recommendedName>
</protein>
<accession>A0A8H3BJJ8</accession>
<dbReference type="EMBL" id="CAJMWS010000665">
    <property type="protein sequence ID" value="CAE6457508.1"/>
    <property type="molecule type" value="Genomic_DNA"/>
</dbReference>
<sequence length="340" mass="38910">MPTRTPDTLCATVIRIINEEDDIGKAMRLTGLSPSTVKSIMTIWRTTGTTRSRVPRALVLTGRPRALQLGHIWYVAERLKQSPTLYLDEIRDDLSQVYGVNVSLATVSNTIRRHGITRKKVEKQAKERDEAQRIEFCQIILYLFTPEQLFCVDECSIDERGTVRTYGYAPSGQPVHENAPFDQGIRYSLVPALSLDGILALRIIEGPFKAESFKDFIRMLLTRMNPYPGRNSVIIMDNARIHRQTDVLEMIEEHDMRFLLLPTYSPDLHPIEFAFSKTKTGIERDGEITQMIMSAARDVRPRGAVDYVDPDVLTQLYQHVYSVTADDARGWFRKCHYSEL</sequence>
<dbReference type="InterPro" id="IPR047655">
    <property type="entry name" value="Transpos_IS630-like"/>
</dbReference>
<dbReference type="AlphaFoldDB" id="A0A8H3BJJ8"/>
<evidence type="ECO:0000259" key="1">
    <source>
        <dbReference type="Pfam" id="PF13358"/>
    </source>
</evidence>
<comment type="caution">
    <text evidence="2">The sequence shown here is derived from an EMBL/GenBank/DDBJ whole genome shotgun (WGS) entry which is preliminary data.</text>
</comment>
<evidence type="ECO:0000313" key="2">
    <source>
        <dbReference type="EMBL" id="CAE6457508.1"/>
    </source>
</evidence>
<dbReference type="NCBIfam" id="NF033545">
    <property type="entry name" value="transpos_IS630"/>
    <property type="match status" value="1"/>
</dbReference>
<dbReference type="PANTHER" id="PTHR46564:SF1">
    <property type="entry name" value="TRANSPOSASE"/>
    <property type="match status" value="1"/>
</dbReference>
<gene>
    <name evidence="2" type="ORF">RDB_LOCUS154548</name>
</gene>
<dbReference type="InterPro" id="IPR009057">
    <property type="entry name" value="Homeodomain-like_sf"/>
</dbReference>
<proteinExistence type="predicted"/>
<dbReference type="Gene3D" id="3.30.420.10">
    <property type="entry name" value="Ribonuclease H-like superfamily/Ribonuclease H"/>
    <property type="match status" value="1"/>
</dbReference>
<dbReference type="InterPro" id="IPR038717">
    <property type="entry name" value="Tc1-like_DDE_dom"/>
</dbReference>
<dbReference type="InterPro" id="IPR036397">
    <property type="entry name" value="RNaseH_sf"/>
</dbReference>
<name>A0A8H3BJJ8_9AGAM</name>
<organism evidence="2 3">
    <name type="scientific">Rhizoctonia solani</name>
    <dbReference type="NCBI Taxonomy" id="456999"/>
    <lineage>
        <taxon>Eukaryota</taxon>
        <taxon>Fungi</taxon>
        <taxon>Dikarya</taxon>
        <taxon>Basidiomycota</taxon>
        <taxon>Agaricomycotina</taxon>
        <taxon>Agaricomycetes</taxon>
        <taxon>Cantharellales</taxon>
        <taxon>Ceratobasidiaceae</taxon>
        <taxon>Rhizoctonia</taxon>
    </lineage>
</organism>
<dbReference type="Proteomes" id="UP000663846">
    <property type="component" value="Unassembled WGS sequence"/>
</dbReference>
<dbReference type="Pfam" id="PF13358">
    <property type="entry name" value="DDE_3"/>
    <property type="match status" value="1"/>
</dbReference>
<dbReference type="GO" id="GO:0003676">
    <property type="term" value="F:nucleic acid binding"/>
    <property type="evidence" value="ECO:0007669"/>
    <property type="project" value="InterPro"/>
</dbReference>
<dbReference type="PANTHER" id="PTHR46564">
    <property type="entry name" value="TRANSPOSASE"/>
    <property type="match status" value="1"/>
</dbReference>
<dbReference type="SUPFAM" id="SSF46689">
    <property type="entry name" value="Homeodomain-like"/>
    <property type="match status" value="1"/>
</dbReference>
<reference evidence="2" key="1">
    <citation type="submission" date="2021-01" db="EMBL/GenBank/DDBJ databases">
        <authorList>
            <person name="Kaushik A."/>
        </authorList>
    </citation>
    <scope>NUCLEOTIDE SEQUENCE</scope>
    <source>
        <strain evidence="2">AG1-1C</strain>
    </source>
</reference>
<evidence type="ECO:0000313" key="3">
    <source>
        <dbReference type="Proteomes" id="UP000663846"/>
    </source>
</evidence>
<feature type="domain" description="Tc1-like transposase DDE" evidence="1">
    <location>
        <begin position="149"/>
        <end position="284"/>
    </location>
</feature>